<protein>
    <submittedName>
        <fullName evidence="2">ElaB/YqjD/DUF883 family membrane-anchored ribosome-binding protein</fullName>
    </submittedName>
</protein>
<dbReference type="Proteomes" id="UP001223420">
    <property type="component" value="Unassembled WGS sequence"/>
</dbReference>
<evidence type="ECO:0000313" key="3">
    <source>
        <dbReference type="Proteomes" id="UP001223420"/>
    </source>
</evidence>
<evidence type="ECO:0000313" key="2">
    <source>
        <dbReference type="EMBL" id="MDQ0545359.1"/>
    </source>
</evidence>
<sequence>MNNSADELEQDVEASRGRLDRTLGDLQARFQGPGVPRDLADLKRSGQAAGEAVERFVADMRVNPVPALLIAAGVGLLVYDVFRSARLRAALTPVGAYRGSQAADDRGLAENQPDRMQARLDEGLEESFPGSDPVSVRITK</sequence>
<organism evidence="2 3">
    <name type="scientific">Methylobacterium brachiatum</name>
    <dbReference type="NCBI Taxonomy" id="269660"/>
    <lineage>
        <taxon>Bacteria</taxon>
        <taxon>Pseudomonadati</taxon>
        <taxon>Pseudomonadota</taxon>
        <taxon>Alphaproteobacteria</taxon>
        <taxon>Hyphomicrobiales</taxon>
        <taxon>Methylobacteriaceae</taxon>
        <taxon>Methylobacterium</taxon>
    </lineage>
</organism>
<dbReference type="RefSeq" id="WP_230367123.1">
    <property type="nucleotide sequence ID" value="NZ_JAJALK010000009.1"/>
</dbReference>
<feature type="compositionally biased region" description="Basic and acidic residues" evidence="1">
    <location>
        <begin position="103"/>
        <end position="122"/>
    </location>
</feature>
<feature type="region of interest" description="Disordered" evidence="1">
    <location>
        <begin position="100"/>
        <end position="140"/>
    </location>
</feature>
<comment type="caution">
    <text evidence="2">The sequence shown here is derived from an EMBL/GenBank/DDBJ whole genome shotgun (WGS) entry which is preliminary data.</text>
</comment>
<dbReference type="AlphaFoldDB" id="A0AAJ1TV46"/>
<name>A0AAJ1TV46_9HYPH</name>
<evidence type="ECO:0000256" key="1">
    <source>
        <dbReference type="SAM" id="MobiDB-lite"/>
    </source>
</evidence>
<reference evidence="2" key="1">
    <citation type="submission" date="2023-07" db="EMBL/GenBank/DDBJ databases">
        <title>Genomic Encyclopedia of Type Strains, Phase IV (KMG-IV): sequencing the most valuable type-strain genomes for metagenomic binning, comparative biology and taxonomic classification.</title>
        <authorList>
            <person name="Goeker M."/>
        </authorList>
    </citation>
    <scope>NUCLEOTIDE SEQUENCE</scope>
    <source>
        <strain evidence="2">DSM 19569</strain>
    </source>
</reference>
<dbReference type="EMBL" id="JAUSWL010000008">
    <property type="protein sequence ID" value="MDQ0545359.1"/>
    <property type="molecule type" value="Genomic_DNA"/>
</dbReference>
<proteinExistence type="predicted"/>
<gene>
    <name evidence="2" type="ORF">QO001_004302</name>
</gene>
<accession>A0AAJ1TV46</accession>